<reference evidence="1 2" key="1">
    <citation type="submission" date="2017-02" db="EMBL/GenBank/DDBJ databases">
        <title>Paraburkholderia sophoroidis sp. nov. and Paraburkholderia steynii sp. nov. rhizobial symbionts of the fynbos legume Hypocalyptus sophoroides.</title>
        <authorList>
            <person name="Steenkamp E.T."/>
            <person name="Beukes C.W."/>
            <person name="Van Zyl E."/>
            <person name="Avontuur J."/>
            <person name="Chan W.Y."/>
            <person name="Hassen A."/>
            <person name="Palmer M."/>
            <person name="Mthombeni L."/>
            <person name="Phalane F."/>
            <person name="Sereme K."/>
            <person name="Venter S.N."/>
        </authorList>
    </citation>
    <scope>NUCLEOTIDE SEQUENCE [LARGE SCALE GENOMIC DNA]</scope>
    <source>
        <strain evidence="1 2">HC1.1ba</strain>
    </source>
</reference>
<sequence length="68" mass="7380">MPLAFVSLASSYARSLGRRFRTLTSAHADAAAALSTTGRAVTPTPSLSPSHHRAARALLPFCRMRRER</sequence>
<dbReference type="AlphaFoldDB" id="A0A4R0XL10"/>
<comment type="caution">
    <text evidence="1">The sequence shown here is derived from an EMBL/GenBank/DDBJ whole genome shotgun (WGS) entry which is preliminary data.</text>
</comment>
<protein>
    <submittedName>
        <fullName evidence="1">Uncharacterized protein</fullName>
    </submittedName>
</protein>
<dbReference type="Proteomes" id="UP000294200">
    <property type="component" value="Unassembled WGS sequence"/>
</dbReference>
<organism evidence="1 2">
    <name type="scientific">Paraburkholderia steynii</name>
    <dbReference type="NCBI Taxonomy" id="1245441"/>
    <lineage>
        <taxon>Bacteria</taxon>
        <taxon>Pseudomonadati</taxon>
        <taxon>Pseudomonadota</taxon>
        <taxon>Betaproteobacteria</taxon>
        <taxon>Burkholderiales</taxon>
        <taxon>Burkholderiaceae</taxon>
        <taxon>Paraburkholderia</taxon>
    </lineage>
</organism>
<feature type="non-terminal residue" evidence="1">
    <location>
        <position position="68"/>
    </location>
</feature>
<evidence type="ECO:0000313" key="1">
    <source>
        <dbReference type="EMBL" id="TCG07909.1"/>
    </source>
</evidence>
<accession>A0A4R0XL10</accession>
<evidence type="ECO:0000313" key="2">
    <source>
        <dbReference type="Proteomes" id="UP000294200"/>
    </source>
</evidence>
<gene>
    <name evidence="1" type="ORF">BZM27_15815</name>
</gene>
<keyword evidence="2" id="KW-1185">Reference proteome</keyword>
<proteinExistence type="predicted"/>
<dbReference type="EMBL" id="MWML01000050">
    <property type="protein sequence ID" value="TCG07909.1"/>
    <property type="molecule type" value="Genomic_DNA"/>
</dbReference>
<name>A0A4R0XL10_9BURK</name>